<dbReference type="Pfam" id="PF18085">
    <property type="entry name" value="Mak_N_cap"/>
    <property type="match status" value="1"/>
</dbReference>
<organism evidence="9 11">
    <name type="scientific">Rhodococcus hoagii</name>
    <name type="common">Corynebacterium equii</name>
    <dbReference type="NCBI Taxonomy" id="43767"/>
    <lineage>
        <taxon>Bacteria</taxon>
        <taxon>Bacillati</taxon>
        <taxon>Actinomycetota</taxon>
        <taxon>Actinomycetes</taxon>
        <taxon>Mycobacteriales</taxon>
        <taxon>Nocardiaceae</taxon>
        <taxon>Prescottella</taxon>
    </lineage>
</organism>
<evidence type="ECO:0000256" key="3">
    <source>
        <dbReference type="ARBA" id="ARBA00022777"/>
    </source>
</evidence>
<sequence length="214" mass="22827">MRRRTPVTIGDMALLYAAQLSPTKPELIAAWLPSSPYYDGASPAIEPIGAYRFDDPDGEVGIEVHLVRDADGTLWQVPLTYRAAPLPGARPAGEMEHSVLGRRYVYDATTDPVFVQQLLDAVHGGRHEADQFVHVDDAEPRKIDNSAHAWGTGVADAPVPVVSDVRVSADGTDTVIEAGGTTVVVHHRPVGGEPTGPALLGEWDGGRGVLATLR</sequence>
<keyword evidence="3" id="KW-0418">Kinase</keyword>
<dbReference type="Proteomes" id="UP000738270">
    <property type="component" value="Unassembled WGS sequence"/>
</dbReference>
<dbReference type="EMBL" id="WUXR01000005">
    <property type="protein sequence ID" value="MBM4565926.1"/>
    <property type="molecule type" value="Genomic_DNA"/>
</dbReference>
<evidence type="ECO:0000313" key="6">
    <source>
        <dbReference type="EMBL" id="MBM4565926.1"/>
    </source>
</evidence>
<evidence type="ECO:0000256" key="4">
    <source>
        <dbReference type="ARBA" id="ARBA00022840"/>
    </source>
</evidence>
<evidence type="ECO:0000313" key="10">
    <source>
        <dbReference type="EMBL" id="NKW41678.1"/>
    </source>
</evidence>
<gene>
    <name evidence="6" type="ORF">GS441_10925</name>
    <name evidence="7" type="ORF">GS453_23715</name>
    <name evidence="8" type="ORF">GS551_22395</name>
    <name evidence="9" type="ORF">GS882_12725</name>
    <name evidence="10" type="ORF">GS947_08575</name>
</gene>
<evidence type="ECO:0000256" key="2">
    <source>
        <dbReference type="ARBA" id="ARBA00022741"/>
    </source>
</evidence>
<keyword evidence="4" id="KW-0067">ATP-binding</keyword>
<dbReference type="Proteomes" id="UP000608063">
    <property type="component" value="Unassembled WGS sequence"/>
</dbReference>
<dbReference type="EMBL" id="WUYC01000004">
    <property type="protein sequence ID" value="MBM4716913.1"/>
    <property type="molecule type" value="Genomic_DNA"/>
</dbReference>
<protein>
    <recommendedName>
        <fullName evidence="5">Maltokinase N-terminal cap domain-containing protein</fullName>
    </recommendedName>
</protein>
<evidence type="ECO:0000259" key="5">
    <source>
        <dbReference type="Pfam" id="PF18085"/>
    </source>
</evidence>
<dbReference type="NCBIfam" id="NF047744">
    <property type="entry name" value="CG0192_rel"/>
    <property type="match status" value="1"/>
</dbReference>
<dbReference type="Proteomes" id="UP000706122">
    <property type="component" value="Unassembled WGS sequence"/>
</dbReference>
<dbReference type="GO" id="GO:0005524">
    <property type="term" value="F:ATP binding"/>
    <property type="evidence" value="ECO:0007669"/>
    <property type="project" value="UniProtKB-KW"/>
</dbReference>
<comment type="caution">
    <text evidence="9">The sequence shown here is derived from an EMBL/GenBank/DDBJ whole genome shotgun (WGS) entry which is preliminary data.</text>
</comment>
<proteinExistence type="predicted"/>
<accession>A0A9Q5F3L6</accession>
<feature type="domain" description="Maltokinase N-terminal cap" evidence="5">
    <location>
        <begin position="31"/>
        <end position="111"/>
    </location>
</feature>
<dbReference type="InterPro" id="IPR040999">
    <property type="entry name" value="Mak_N_cap"/>
</dbReference>
<keyword evidence="2" id="KW-0547">Nucleotide-binding</keyword>
<dbReference type="AlphaFoldDB" id="A0A9Q5F3L6"/>
<dbReference type="GO" id="GO:0016301">
    <property type="term" value="F:kinase activity"/>
    <property type="evidence" value="ECO:0007669"/>
    <property type="project" value="UniProtKB-KW"/>
</dbReference>
<evidence type="ECO:0000256" key="1">
    <source>
        <dbReference type="ARBA" id="ARBA00022679"/>
    </source>
</evidence>
<evidence type="ECO:0000313" key="8">
    <source>
        <dbReference type="EMBL" id="MBM4716913.1"/>
    </source>
</evidence>
<dbReference type="EMBL" id="WVDC01000001">
    <property type="protein sequence ID" value="NKW41678.1"/>
    <property type="molecule type" value="Genomic_DNA"/>
</dbReference>
<reference evidence="6" key="1">
    <citation type="submission" date="2019-11" db="EMBL/GenBank/DDBJ databases">
        <title>Spread of Macrolides and rifampicin resistant Rhodococcus equi in clinical isolates in the USA.</title>
        <authorList>
            <person name="Alvarez-Narvaez S."/>
            <person name="Huber L."/>
            <person name="Cohen N.D."/>
            <person name="Slovis N."/>
            <person name="Greiter M."/>
            <person name="Giguere S."/>
            <person name="Hart K."/>
        </authorList>
    </citation>
    <scope>NUCLEOTIDE SEQUENCE</scope>
    <source>
        <strain evidence="6">Lh_17</strain>
        <strain evidence="7">Lh_38</strain>
        <strain evidence="8">Lh_5</strain>
    </source>
</reference>
<dbReference type="EMBL" id="WVBC01000030">
    <property type="protein sequence ID" value="NKT78967.1"/>
    <property type="molecule type" value="Genomic_DNA"/>
</dbReference>
<dbReference type="Proteomes" id="UP000603463">
    <property type="component" value="Unassembled WGS sequence"/>
</dbReference>
<dbReference type="EMBL" id="WUXD01000070">
    <property type="protein sequence ID" value="MBM4629680.1"/>
    <property type="molecule type" value="Genomic_DNA"/>
</dbReference>
<name>A0A9Q5F3L6_RHOHA</name>
<evidence type="ECO:0000313" key="7">
    <source>
        <dbReference type="EMBL" id="MBM4629680.1"/>
    </source>
</evidence>
<dbReference type="Proteomes" id="UP000808906">
    <property type="component" value="Unassembled WGS sequence"/>
</dbReference>
<evidence type="ECO:0000313" key="11">
    <source>
        <dbReference type="Proteomes" id="UP000603463"/>
    </source>
</evidence>
<keyword evidence="1" id="KW-0808">Transferase</keyword>
<evidence type="ECO:0000313" key="9">
    <source>
        <dbReference type="EMBL" id="NKT78967.1"/>
    </source>
</evidence>
<reference evidence="9" key="2">
    <citation type="journal article" date="2020" name="Environ. Microbiol.">
        <title>The novel and transferable erm(51) gene confers Macrolides, Lincosamides, and Streptogramins B (MLSB) resistance to clonal Rhodococcus equi in the environment.</title>
        <authorList>
            <person name="Huber L."/>
            <person name="Giguere S."/>
            <person name="Slovis N.M."/>
            <person name="Alvarez-Narvaez S."/>
            <person name="Hart K.A."/>
            <person name="Greiter M."/>
            <person name="Morris E.R.A."/>
            <person name="Cohen N.D."/>
        </authorList>
    </citation>
    <scope>NUCLEOTIDE SEQUENCE</scope>
    <source>
        <strain evidence="9">Lh_116_1</strain>
        <strain evidence="10">Lh_16_1</strain>
    </source>
</reference>